<comment type="similarity">
    <text evidence="4 5">Belongs to the eIF-3 subunit E family.</text>
</comment>
<feature type="domain" description="PCI" evidence="6">
    <location>
        <begin position="197"/>
        <end position="374"/>
    </location>
</feature>
<evidence type="ECO:0000256" key="3">
    <source>
        <dbReference type="ARBA" id="ARBA00022917"/>
    </source>
</evidence>
<evidence type="ECO:0000259" key="6">
    <source>
        <dbReference type="PROSITE" id="PS50250"/>
    </source>
</evidence>
<dbReference type="PROSITE" id="PS50250">
    <property type="entry name" value="PCI"/>
    <property type="match status" value="1"/>
</dbReference>
<keyword evidence="3 4" id="KW-0648">Protein biosynthesis</keyword>
<dbReference type="InterPro" id="IPR019010">
    <property type="entry name" value="eIF3e_N"/>
</dbReference>
<dbReference type="GO" id="GO:0001732">
    <property type="term" value="P:formation of cytoplasmic translation initiation complex"/>
    <property type="evidence" value="ECO:0007669"/>
    <property type="project" value="UniProtKB-UniRule"/>
</dbReference>
<evidence type="ECO:0000313" key="7">
    <source>
        <dbReference type="Ensembl" id="ENSAMXP00005032366.1"/>
    </source>
</evidence>
<keyword evidence="2 4" id="KW-0396">Initiation factor</keyword>
<dbReference type="Pfam" id="PF21357">
    <property type="entry name" value="EIF3E_C"/>
    <property type="match status" value="1"/>
</dbReference>
<dbReference type="GO" id="GO:0016282">
    <property type="term" value="C:eukaryotic 43S preinitiation complex"/>
    <property type="evidence" value="ECO:0007669"/>
    <property type="project" value="UniProtKB-UniRule"/>
</dbReference>
<organism evidence="7 8">
    <name type="scientific">Astyanax mexicanus</name>
    <name type="common">Blind cave fish</name>
    <name type="synonym">Astyanax fasciatus mexicanus</name>
    <dbReference type="NCBI Taxonomy" id="7994"/>
    <lineage>
        <taxon>Eukaryota</taxon>
        <taxon>Metazoa</taxon>
        <taxon>Chordata</taxon>
        <taxon>Craniata</taxon>
        <taxon>Vertebrata</taxon>
        <taxon>Euteleostomi</taxon>
        <taxon>Actinopterygii</taxon>
        <taxon>Neopterygii</taxon>
        <taxon>Teleostei</taxon>
        <taxon>Ostariophysi</taxon>
        <taxon>Characiformes</taxon>
        <taxon>Characoidei</taxon>
        <taxon>Acestrorhamphidae</taxon>
        <taxon>Acestrorhamphinae</taxon>
        <taxon>Astyanax</taxon>
    </lineage>
</organism>
<evidence type="ECO:0000256" key="2">
    <source>
        <dbReference type="ARBA" id="ARBA00022540"/>
    </source>
</evidence>
<dbReference type="GO" id="GO:0005634">
    <property type="term" value="C:nucleus"/>
    <property type="evidence" value="ECO:0007669"/>
    <property type="project" value="UniProtKB-SubCell"/>
</dbReference>
<dbReference type="Ensembl" id="ENSAMXT00005035378.1">
    <property type="protein sequence ID" value="ENSAMXP00005032366.1"/>
    <property type="gene ID" value="ENSAMXG00005015761.1"/>
</dbReference>
<protein>
    <recommendedName>
        <fullName evidence="4 5">Eukaryotic translation initiation factor 3 subunit E</fullName>
        <shortName evidence="4">eIF3e</shortName>
    </recommendedName>
    <alternativeName>
        <fullName evidence="4">Eukaryotic translation initiation factor 3 subunit 6</fullName>
    </alternativeName>
</protein>
<sequence length="418" mass="48988">MAEYDLTTKIAHFLDRHLVFPLLEFLSVKEIYNETELLHGKLDLLSDTNMVDFAMDVYKSLYLDKEIPNSLREKRTAVVAQLKQLQSETEPIVKIFEDPETTRQMQSTRYAKFQYECGNYSGAAEYLYFFRVLVPATDRNALNSLWGKLASEILMQNWEAAMEDLTRLRETIDNNTVSSPLQSLQQRTWLIHWSLFVFFNHPKGRDNIIELFLYQPQYLNAIQTMCPHILRYLTTAVITNKDVRKRRQVLKDLVKVIQQESYTYKDPITEFVECLYVNFDFDSAQRKLRECESVLVNDFFLVACLEDFIENARLFIFETFCRIHQCISIGMLADKLNMSPEEAERWIVNLIRNARLDAKIDSKLGHVVMGNNAVSPYQQVIEKTKSLSFRSQMLAMNIEKKLSHNNRNEVRGSNMYNI</sequence>
<dbReference type="HAMAP" id="MF_03004">
    <property type="entry name" value="eIF3e"/>
    <property type="match status" value="1"/>
</dbReference>
<dbReference type="SUPFAM" id="SSF46785">
    <property type="entry name" value="Winged helix' DNA-binding domain"/>
    <property type="match status" value="1"/>
</dbReference>
<gene>
    <name evidence="4" type="primary">EIF3E</name>
    <name evidence="4" type="synonym">EIF3S6</name>
</gene>
<accession>A0A8B9RCB3</accession>
<dbReference type="Proteomes" id="UP000694621">
    <property type="component" value="Unplaced"/>
</dbReference>
<evidence type="ECO:0000313" key="8">
    <source>
        <dbReference type="Proteomes" id="UP000694621"/>
    </source>
</evidence>
<keyword evidence="4" id="KW-0539">Nucleus</keyword>
<dbReference type="InterPro" id="IPR036390">
    <property type="entry name" value="WH_DNA-bd_sf"/>
</dbReference>
<dbReference type="GO" id="GO:0033290">
    <property type="term" value="C:eukaryotic 48S preinitiation complex"/>
    <property type="evidence" value="ECO:0007669"/>
    <property type="project" value="UniProtKB-UniRule"/>
</dbReference>
<dbReference type="CDD" id="cd21378">
    <property type="entry name" value="eIF3E"/>
    <property type="match status" value="1"/>
</dbReference>
<dbReference type="PIRSF" id="PIRSF016255">
    <property type="entry name" value="eIF3e_su6"/>
    <property type="match status" value="1"/>
</dbReference>
<name>A0A8B9RCB3_ASTMX</name>
<dbReference type="Pfam" id="PF01399">
    <property type="entry name" value="PCI"/>
    <property type="match status" value="1"/>
</dbReference>
<keyword evidence="1 4" id="KW-0963">Cytoplasm</keyword>
<dbReference type="Pfam" id="PF09440">
    <property type="entry name" value="eIF3_N"/>
    <property type="match status" value="1"/>
</dbReference>
<proteinExistence type="inferred from homology"/>
<dbReference type="InterPro" id="IPR000717">
    <property type="entry name" value="PCI_dom"/>
</dbReference>
<comment type="subunit">
    <text evidence="4">Component of the eukaryotic translation initiation factor 3 (eIF-3) complex, which is composed of 13 subunits: EIF3A, EIF3B, EIF3C, EIF3D, EIF3E, EIF3F, EIF3G, EIF3H, EIF3I, EIF3J, EIF3K, EIF3L and EIF3M.</text>
</comment>
<dbReference type="GO" id="GO:0003743">
    <property type="term" value="F:translation initiation factor activity"/>
    <property type="evidence" value="ECO:0007669"/>
    <property type="project" value="UniProtKB-UniRule"/>
</dbReference>
<comment type="subcellular location">
    <subcellularLocation>
        <location evidence="4">Cytoplasm</location>
    </subcellularLocation>
    <subcellularLocation>
        <location evidence="4">Nucleus</location>
    </subcellularLocation>
</comment>
<dbReference type="SMART" id="SM01186">
    <property type="entry name" value="eIF3_N"/>
    <property type="match status" value="1"/>
</dbReference>
<dbReference type="SMART" id="SM00088">
    <property type="entry name" value="PINT"/>
    <property type="match status" value="1"/>
</dbReference>
<dbReference type="PANTHER" id="PTHR10317">
    <property type="entry name" value="EUKARYOTIC TRANSLATION INITIATION FACTOR 3 SUBUNIT E"/>
    <property type="match status" value="1"/>
</dbReference>
<dbReference type="InterPro" id="IPR016650">
    <property type="entry name" value="eIF3e"/>
</dbReference>
<dbReference type="AlphaFoldDB" id="A0A8B9RCB3"/>
<comment type="function">
    <text evidence="4">Component of the eukaryotic translation initiation factor 3 (eIF-3) complex, which is involved in protein synthesis of a specialized repertoire of mRNAs and, together with other initiation factors, stimulates binding of mRNA and methionyl-tRNAi to the 40S ribosome. The eIF-3 complex specifically targets and initiates translation of a subset of mRNAs involved in cell proliferation.</text>
</comment>
<evidence type="ECO:0000256" key="5">
    <source>
        <dbReference type="PIRNR" id="PIRNR016255"/>
    </source>
</evidence>
<evidence type="ECO:0000256" key="1">
    <source>
        <dbReference type="ARBA" id="ARBA00022490"/>
    </source>
</evidence>
<dbReference type="GO" id="GO:0071540">
    <property type="term" value="C:eukaryotic translation initiation factor 3 complex, eIF3e"/>
    <property type="evidence" value="ECO:0007669"/>
    <property type="project" value="UniProtKB-UniRule"/>
</dbReference>
<reference evidence="7" key="1">
    <citation type="submission" date="2025-08" db="UniProtKB">
        <authorList>
            <consortium name="Ensembl"/>
        </authorList>
    </citation>
    <scope>IDENTIFICATION</scope>
</reference>
<evidence type="ECO:0000256" key="4">
    <source>
        <dbReference type="HAMAP-Rule" id="MF_03004"/>
    </source>
</evidence>